<comment type="caution">
    <text evidence="2">The sequence shown here is derived from an EMBL/GenBank/DDBJ whole genome shotgun (WGS) entry which is preliminary data.</text>
</comment>
<dbReference type="RefSeq" id="WP_127028180.1">
    <property type="nucleotide sequence ID" value="NZ_RYFG02000110.1"/>
</dbReference>
<organism evidence="2 3">
    <name type="scientific">Candidatus Methylobacter oryzae</name>
    <dbReference type="NCBI Taxonomy" id="2497749"/>
    <lineage>
        <taxon>Bacteria</taxon>
        <taxon>Pseudomonadati</taxon>
        <taxon>Pseudomonadota</taxon>
        <taxon>Gammaproteobacteria</taxon>
        <taxon>Methylococcales</taxon>
        <taxon>Methylococcaceae</taxon>
        <taxon>Methylobacter</taxon>
    </lineage>
</organism>
<reference evidence="2 3" key="1">
    <citation type="journal article" date="2019" name="Antonie Van Leeuwenhoek">
        <title>Description of 'Ca. Methylobacter oryzae' KRF1, a novel species from the environmentally important Methylobacter clade 2.</title>
        <authorList>
            <person name="Khatri K."/>
            <person name="Mohite J.A."/>
            <person name="Pandit P.S."/>
            <person name="Bahulikar R."/>
            <person name="Rahalkar M.C."/>
        </authorList>
    </citation>
    <scope>NUCLEOTIDE SEQUENCE [LARGE SCALE GENOMIC DNA]</scope>
    <source>
        <strain evidence="2 3">KRF1</strain>
    </source>
</reference>
<keyword evidence="1" id="KW-0812">Transmembrane</keyword>
<keyword evidence="1" id="KW-0472">Membrane</keyword>
<dbReference type="Pfam" id="PF11219">
    <property type="entry name" value="DUF3014"/>
    <property type="match status" value="1"/>
</dbReference>
<name>A0ABY3C8W9_9GAMM</name>
<protein>
    <submittedName>
        <fullName evidence="2">DUF3014 domain-containing protein</fullName>
    </submittedName>
</protein>
<dbReference type="EMBL" id="RYFG02000110">
    <property type="protein sequence ID" value="TRW92002.1"/>
    <property type="molecule type" value="Genomic_DNA"/>
</dbReference>
<gene>
    <name evidence="2" type="ORF">EKO24_016080</name>
</gene>
<dbReference type="Proteomes" id="UP000733744">
    <property type="component" value="Unassembled WGS sequence"/>
</dbReference>
<dbReference type="InterPro" id="IPR021382">
    <property type="entry name" value="DUF3014"/>
</dbReference>
<evidence type="ECO:0000256" key="1">
    <source>
        <dbReference type="SAM" id="Phobius"/>
    </source>
</evidence>
<keyword evidence="1" id="KW-1133">Transmembrane helix</keyword>
<feature type="transmembrane region" description="Helical" evidence="1">
    <location>
        <begin position="17"/>
        <end position="35"/>
    </location>
</feature>
<keyword evidence="3" id="KW-1185">Reference proteome</keyword>
<evidence type="ECO:0000313" key="3">
    <source>
        <dbReference type="Proteomes" id="UP000733744"/>
    </source>
</evidence>
<evidence type="ECO:0000313" key="2">
    <source>
        <dbReference type="EMBL" id="TRW92002.1"/>
    </source>
</evidence>
<accession>A0ABY3C8W9</accession>
<sequence length="283" mass="31556">MSRYDNRVKDKKSGSGMVLKAIVLIALAGGGWFYFQHLQSETVTEPETRSLALPSQDRETKAAEQLLISNGAPTAEATAGAVTDTSLILPDLDHSDALLREEIVGLSPALAGWLNADQLIRKYVVIANDFSQGLRLEKNLRFLQLDQPFAVDQEGESLFISSKSYQRYDGLAAAVNALDVRATLAVYRKFRPLLVQVFKEFSYPEEYNLEDIMMKAAAVIIAAPVSDERIALEKGSIHYKFADQQLEALNPVHKQMLRMGPENTRIIQNKLRLFAENLANTKE</sequence>
<proteinExistence type="predicted"/>